<feature type="transmembrane region" description="Helical" evidence="1">
    <location>
        <begin position="218"/>
        <end position="238"/>
    </location>
</feature>
<comment type="caution">
    <text evidence="3">The sequence shown here is derived from an EMBL/GenBank/DDBJ whole genome shotgun (WGS) entry which is preliminary data.</text>
</comment>
<keyword evidence="1" id="KW-0812">Transmembrane</keyword>
<dbReference type="EMBL" id="JEMG01000001">
    <property type="protein sequence ID" value="EYC52869.1"/>
    <property type="molecule type" value="Genomic_DNA"/>
</dbReference>
<dbReference type="RefSeq" id="WP_035607737.1">
    <property type="nucleotide sequence ID" value="NZ_JEMG01000001.1"/>
</dbReference>
<evidence type="ECO:0000313" key="3">
    <source>
        <dbReference type="EMBL" id="EYC52869.1"/>
    </source>
</evidence>
<evidence type="ECO:0000313" key="4">
    <source>
        <dbReference type="Proteomes" id="UP000023268"/>
    </source>
</evidence>
<sequence>MSRAITYALALVVTATALAMAVASAWGRADAWVDRLTLAALSACIVLAVHLLPALGAGVKGWGRAAVVIVWPLCLLAAMVAHAGFFLNAWAASAQAQAAPVQQRQAEARAAQRQALETALAGIRARSVTTVAAQLATARAAADQGQAWATPARVERLQIELAEAQRAARLRDDLVALAGAVSEAAGDGAAALASDPVTRSFMAVTGASAAAVQLAVNGLLAVLVEVLGCLLWWLALAAPREARARIDRVARMPTPADNGADQENPAPVSVPDAAADLDVTASELEQVRRSITAGARPPTETFIRDLLRCSPEKARVIRRQLQDAARASPEIHVAPASAGAPMGFVG</sequence>
<name>A0A016XL86_9BURK</name>
<evidence type="ECO:0000256" key="1">
    <source>
        <dbReference type="SAM" id="Phobius"/>
    </source>
</evidence>
<evidence type="ECO:0000256" key="2">
    <source>
        <dbReference type="SAM" id="SignalP"/>
    </source>
</evidence>
<dbReference type="eggNOG" id="ENOG50334V4">
    <property type="taxonomic scope" value="Bacteria"/>
</dbReference>
<feature type="chain" id="PRO_5001495431" evidence="2">
    <location>
        <begin position="20"/>
        <end position="346"/>
    </location>
</feature>
<keyword evidence="1" id="KW-1133">Transmembrane helix</keyword>
<dbReference type="AlphaFoldDB" id="A0A016XL86"/>
<keyword evidence="2" id="KW-0732">Signal</keyword>
<reference evidence="3 4" key="1">
    <citation type="submission" date="2014-02" db="EMBL/GenBank/DDBJ databases">
        <title>Draft Genome of Hylemonella gracilis isolated from the Niagara River.</title>
        <authorList>
            <person name="Pawlowski D.R."/>
            <person name="Koudelka G.B."/>
        </authorList>
    </citation>
    <scope>NUCLEOTIDE SEQUENCE [LARGE SCALE GENOMIC DNA]</scope>
    <source>
        <strain evidence="3 4">Niagara R</strain>
    </source>
</reference>
<protein>
    <submittedName>
        <fullName evidence="3">Uncharacterized protein</fullName>
    </submittedName>
</protein>
<gene>
    <name evidence="3" type="ORF">AZ34_10350</name>
</gene>
<dbReference type="Proteomes" id="UP000023268">
    <property type="component" value="Unassembled WGS sequence"/>
</dbReference>
<feature type="transmembrane region" description="Helical" evidence="1">
    <location>
        <begin position="66"/>
        <end position="87"/>
    </location>
</feature>
<feature type="transmembrane region" description="Helical" evidence="1">
    <location>
        <begin position="37"/>
        <end position="59"/>
    </location>
</feature>
<feature type="signal peptide" evidence="2">
    <location>
        <begin position="1"/>
        <end position="19"/>
    </location>
</feature>
<accession>A0A016XL86</accession>
<keyword evidence="1" id="KW-0472">Membrane</keyword>
<organism evidence="3 4">
    <name type="scientific">Hylemonella gracilis str. Niagara R</name>
    <dbReference type="NCBI Taxonomy" id="1458275"/>
    <lineage>
        <taxon>Bacteria</taxon>
        <taxon>Pseudomonadati</taxon>
        <taxon>Pseudomonadota</taxon>
        <taxon>Betaproteobacteria</taxon>
        <taxon>Burkholderiales</taxon>
        <taxon>Comamonadaceae</taxon>
        <taxon>Hylemonella</taxon>
    </lineage>
</organism>
<dbReference type="STRING" id="1458275.AZ34_10350"/>
<proteinExistence type="predicted"/>
<dbReference type="OrthoDB" id="8970698at2"/>